<dbReference type="STRING" id="695850.A0A067BJB8"/>
<keyword evidence="7" id="KW-0833">Ubl conjugation pathway</keyword>
<dbReference type="Gene3D" id="1.20.120.1750">
    <property type="match status" value="1"/>
</dbReference>
<dbReference type="GeneID" id="24137742"/>
<dbReference type="SUPFAM" id="SSF57850">
    <property type="entry name" value="RING/U-box"/>
    <property type="match status" value="2"/>
</dbReference>
<dbReference type="KEGG" id="spar:SPRG_16084"/>
<keyword evidence="11" id="KW-1185">Reference proteome</keyword>
<accession>A0A067BJB8</accession>
<dbReference type="PANTHER" id="PTHR11685">
    <property type="entry name" value="RBR FAMILY RING FINGER AND IBR DOMAIN-CONTAINING"/>
    <property type="match status" value="1"/>
</dbReference>
<organism evidence="10 11">
    <name type="scientific">Saprolegnia parasitica (strain CBS 223.65)</name>
    <dbReference type="NCBI Taxonomy" id="695850"/>
    <lineage>
        <taxon>Eukaryota</taxon>
        <taxon>Sar</taxon>
        <taxon>Stramenopiles</taxon>
        <taxon>Oomycota</taxon>
        <taxon>Saprolegniomycetes</taxon>
        <taxon>Saprolegniales</taxon>
        <taxon>Saprolegniaceae</taxon>
        <taxon>Saprolegnia</taxon>
    </lineage>
</organism>
<keyword evidence="3" id="KW-0808">Transferase</keyword>
<evidence type="ECO:0000256" key="3">
    <source>
        <dbReference type="ARBA" id="ARBA00022679"/>
    </source>
</evidence>
<evidence type="ECO:0000259" key="9">
    <source>
        <dbReference type="PROSITE" id="PS51873"/>
    </source>
</evidence>
<protein>
    <recommendedName>
        <fullName evidence="2">RBR-type E3 ubiquitin transferase</fullName>
        <ecNumber evidence="2">2.3.2.31</ecNumber>
    </recommendedName>
</protein>
<name>A0A067BJB8_SAPPC</name>
<dbReference type="Pfam" id="PF01485">
    <property type="entry name" value="IBR"/>
    <property type="match status" value="1"/>
</dbReference>
<dbReference type="EMBL" id="KK583423">
    <property type="protein sequence ID" value="KDO18529.1"/>
    <property type="molecule type" value="Genomic_DNA"/>
</dbReference>
<dbReference type="PROSITE" id="PS51873">
    <property type="entry name" value="TRIAD"/>
    <property type="match status" value="1"/>
</dbReference>
<keyword evidence="5" id="KW-0677">Repeat</keyword>
<dbReference type="OMA" id="CEEWATH"/>
<dbReference type="RefSeq" id="XP_012210764.1">
    <property type="nucleotide sequence ID" value="XM_012355374.1"/>
</dbReference>
<dbReference type="EC" id="2.3.2.31" evidence="2"/>
<dbReference type="AlphaFoldDB" id="A0A067BJB8"/>
<dbReference type="InterPro" id="IPR031127">
    <property type="entry name" value="E3_UB_ligase_RBR"/>
</dbReference>
<evidence type="ECO:0000256" key="8">
    <source>
        <dbReference type="ARBA" id="ARBA00022833"/>
    </source>
</evidence>
<dbReference type="InterPro" id="IPR002867">
    <property type="entry name" value="IBR_dom"/>
</dbReference>
<dbReference type="InterPro" id="IPR044066">
    <property type="entry name" value="TRIAD_supradom"/>
</dbReference>
<dbReference type="VEuPathDB" id="FungiDB:SPRG_16084"/>
<comment type="catalytic activity">
    <reaction evidence="1">
        <text>[E2 ubiquitin-conjugating enzyme]-S-ubiquitinyl-L-cysteine + [acceptor protein]-L-lysine = [E2 ubiquitin-conjugating enzyme]-L-cysteine + [acceptor protein]-N(6)-ubiquitinyl-L-lysine.</text>
        <dbReference type="EC" id="2.3.2.31"/>
    </reaction>
</comment>
<feature type="domain" description="RING-type" evidence="9">
    <location>
        <begin position="1"/>
        <end position="178"/>
    </location>
</feature>
<reference evidence="10 11" key="1">
    <citation type="journal article" date="2013" name="PLoS Genet.">
        <title>Distinctive expansion of potential virulence genes in the genome of the oomycete fish pathogen Saprolegnia parasitica.</title>
        <authorList>
            <person name="Jiang R.H."/>
            <person name="de Bruijn I."/>
            <person name="Haas B.J."/>
            <person name="Belmonte R."/>
            <person name="Lobach L."/>
            <person name="Christie J."/>
            <person name="van den Ackerveken G."/>
            <person name="Bottin A."/>
            <person name="Bulone V."/>
            <person name="Diaz-Moreno S.M."/>
            <person name="Dumas B."/>
            <person name="Fan L."/>
            <person name="Gaulin E."/>
            <person name="Govers F."/>
            <person name="Grenville-Briggs L.J."/>
            <person name="Horner N.R."/>
            <person name="Levin J.Z."/>
            <person name="Mammella M."/>
            <person name="Meijer H.J."/>
            <person name="Morris P."/>
            <person name="Nusbaum C."/>
            <person name="Oome S."/>
            <person name="Phillips A.J."/>
            <person name="van Rooyen D."/>
            <person name="Rzeszutek E."/>
            <person name="Saraiva M."/>
            <person name="Secombes C.J."/>
            <person name="Seidl M.F."/>
            <person name="Snel B."/>
            <person name="Stassen J.H."/>
            <person name="Sykes S."/>
            <person name="Tripathy S."/>
            <person name="van den Berg H."/>
            <person name="Vega-Arreguin J.C."/>
            <person name="Wawra S."/>
            <person name="Young S.K."/>
            <person name="Zeng Q."/>
            <person name="Dieguez-Uribeondo J."/>
            <person name="Russ C."/>
            <person name="Tyler B.M."/>
            <person name="van West P."/>
        </authorList>
    </citation>
    <scope>NUCLEOTIDE SEQUENCE [LARGE SCALE GENOMIC DNA]</scope>
    <source>
        <strain evidence="10 11">CBS 223.65</strain>
    </source>
</reference>
<evidence type="ECO:0000313" key="10">
    <source>
        <dbReference type="EMBL" id="KDO18529.1"/>
    </source>
</evidence>
<evidence type="ECO:0000256" key="7">
    <source>
        <dbReference type="ARBA" id="ARBA00022786"/>
    </source>
</evidence>
<proteinExistence type="predicted"/>
<dbReference type="GO" id="GO:0008270">
    <property type="term" value="F:zinc ion binding"/>
    <property type="evidence" value="ECO:0007669"/>
    <property type="project" value="UniProtKB-KW"/>
</dbReference>
<dbReference type="GO" id="GO:0061630">
    <property type="term" value="F:ubiquitin protein ligase activity"/>
    <property type="evidence" value="ECO:0007669"/>
    <property type="project" value="UniProtKB-EC"/>
</dbReference>
<keyword evidence="4" id="KW-0479">Metal-binding</keyword>
<evidence type="ECO:0000256" key="6">
    <source>
        <dbReference type="ARBA" id="ARBA00022771"/>
    </source>
</evidence>
<dbReference type="Proteomes" id="UP000030745">
    <property type="component" value="Unassembled WGS sequence"/>
</dbReference>
<evidence type="ECO:0000313" key="11">
    <source>
        <dbReference type="Proteomes" id="UP000030745"/>
    </source>
</evidence>
<evidence type="ECO:0000256" key="5">
    <source>
        <dbReference type="ARBA" id="ARBA00022737"/>
    </source>
</evidence>
<gene>
    <name evidence="10" type="ORF">SPRG_16084</name>
</gene>
<dbReference type="GO" id="GO:0016567">
    <property type="term" value="P:protein ubiquitination"/>
    <property type="evidence" value="ECO:0007669"/>
    <property type="project" value="InterPro"/>
</dbReference>
<keyword evidence="6" id="KW-0863">Zinc-finger</keyword>
<dbReference type="OrthoDB" id="10009520at2759"/>
<evidence type="ECO:0000256" key="4">
    <source>
        <dbReference type="ARBA" id="ARBA00022723"/>
    </source>
</evidence>
<evidence type="ECO:0000256" key="2">
    <source>
        <dbReference type="ARBA" id="ARBA00012251"/>
    </source>
</evidence>
<evidence type="ECO:0000256" key="1">
    <source>
        <dbReference type="ARBA" id="ARBA00001798"/>
    </source>
</evidence>
<sequence>MQCGRAIRPSHVAAVISPELFEQFSQLVTFKATDGNGLYCPKECSEMFLKPAIRAGQEQTSCPICKTKICIRCQVGWHDGLACDAYKRMVDAGGDHEQAQLMALKMRWEQCPKCRTLVERSMGCNFIRCKCGEPSCSGVFYETRFRPRTTPTERSIVPTLIGPHPINQSFNQSLNPSIN</sequence>
<keyword evidence="8" id="KW-0862">Zinc</keyword>